<keyword evidence="5 11" id="KW-0031">Aminopeptidase</keyword>
<dbReference type="PRINTS" id="PR00599">
    <property type="entry name" value="MAPEPTIDASE"/>
</dbReference>
<evidence type="ECO:0000256" key="7">
    <source>
        <dbReference type="ARBA" id="ARBA00022670"/>
    </source>
</evidence>
<dbReference type="GO" id="GO:0046872">
    <property type="term" value="F:metal ion binding"/>
    <property type="evidence" value="ECO:0007669"/>
    <property type="project" value="UniProtKB-KW"/>
</dbReference>
<name>A0A4Y9XQB4_9AGAM</name>
<dbReference type="PANTHER" id="PTHR45777">
    <property type="entry name" value="METHIONINE AMINOPEPTIDASE 2"/>
    <property type="match status" value="1"/>
</dbReference>
<dbReference type="STRING" id="205917.A0A4Y9XQB4"/>
<dbReference type="AlphaFoldDB" id="A0A4Y9XQB4"/>
<keyword evidence="16" id="KW-1185">Reference proteome</keyword>
<dbReference type="GO" id="GO:0004239">
    <property type="term" value="F:initiator methionyl aminopeptidase activity"/>
    <property type="evidence" value="ECO:0007669"/>
    <property type="project" value="UniProtKB-EC"/>
</dbReference>
<feature type="region of interest" description="Disordered" evidence="12">
    <location>
        <begin position="684"/>
        <end position="708"/>
    </location>
</feature>
<feature type="region of interest" description="Disordered" evidence="12">
    <location>
        <begin position="1160"/>
        <end position="1199"/>
    </location>
</feature>
<protein>
    <recommendedName>
        <fullName evidence="11">Methionine aminopeptidase</fullName>
        <ecNumber evidence="11">3.4.11.18</ecNumber>
    </recommendedName>
</protein>
<dbReference type="InterPro" id="IPR000994">
    <property type="entry name" value="Pept_M24"/>
</dbReference>
<dbReference type="InterPro" id="IPR036005">
    <property type="entry name" value="Creatinase/aminopeptidase-like"/>
</dbReference>
<dbReference type="HAMAP" id="MF_03175">
    <property type="entry name" value="MetAP_2_euk"/>
    <property type="match status" value="1"/>
</dbReference>
<dbReference type="InterPro" id="IPR002168">
    <property type="entry name" value="Lipase_GDXG_HIS_AS"/>
</dbReference>
<reference evidence="15 16" key="1">
    <citation type="submission" date="2019-02" db="EMBL/GenBank/DDBJ databases">
        <title>Genome sequencing of the rare red list fungi Dentipellis fragilis.</title>
        <authorList>
            <person name="Buettner E."/>
            <person name="Kellner H."/>
        </authorList>
    </citation>
    <scope>NUCLEOTIDE SEQUENCE [LARGE SCALE GENOMIC DNA]</scope>
    <source>
        <strain evidence="15 16">DSM 105465</strain>
    </source>
</reference>
<dbReference type="PANTHER" id="PTHR45777:SF2">
    <property type="entry name" value="METHIONINE AMINOPEPTIDASE 2"/>
    <property type="match status" value="1"/>
</dbReference>
<dbReference type="SUPFAM" id="SSF53474">
    <property type="entry name" value="alpha/beta-Hydrolases"/>
    <property type="match status" value="1"/>
</dbReference>
<dbReference type="CDD" id="cd01088">
    <property type="entry name" value="MetAP2"/>
    <property type="match status" value="1"/>
</dbReference>
<evidence type="ECO:0000256" key="4">
    <source>
        <dbReference type="ARBA" id="ARBA00010515"/>
    </source>
</evidence>
<evidence type="ECO:0000259" key="14">
    <source>
        <dbReference type="Pfam" id="PF07859"/>
    </source>
</evidence>
<proteinExistence type="inferred from homology"/>
<sequence>MINSFLDWAQNQQDVWIVSTEQLLAWVRNPVPMSQLGNLDALKCSTPQVSQNICNGVPSNEAGLLSHCTFSDFPWYTCYGCPVQQLSPSNPNPPQDTSNGQQTRFRLPANCSTPFWDPIKGQCLCTSDQCQFQDNSRPIGPNGANLTGGGTGSFNGSDAAPTQSYQPFNGNAALPSLPTGTIPSIVFGCLGVVYRALMDGVVELAHIIILIPCTHSSLLCEYSASICIRRRAMTAATAPETTTPATGVEKEPHVVNGDEEVDGEEGEEEVAEAPGAGAGEGKKKKKKKKPKKKKQEQSEPPRVPVSKLFPDGNYPVGQIEEYRDENNYRTTSEEKRYLERIAQEDPEVTYANIRRAAEVHRQSTSRMGRVRSLKQMGVGIGFPTGLSLNNCAAHYSPNAGDTIVLQKEDVLKVDFGVHVKGRILDSAFTLTFEPTYDKLLEAVKAATDTGIKEAGIDVRLGEIAGAIQETMESYEVEVGSKVYPVKAIENLSGHSINLYQIHGGKSVLLVKNEDQTKMEEGEYFAIETFGSTGRGRVVESGDCSHYAKNVDAPHVPLRLQSAKSLLKSINKNFGTLPFCRRYLDRAGESKYLLALNHLVAQGIVQDYPPLCDARGSMTAQFEHTILLRPTVKEVPSCPSTHLSFAPLLLFLSSPSYRPRRPAWPPVTEMTVLLRLPFSRLLPPDGDLSTTVTPKSTPPNGPRSRSTSISSLLRHYEKPGVAPPSSRVDPLIPQKIGRGLTLRNIFKFGAVAVSKATEIVVAILSHQIYGPRRKSWGLQMTILSAITRGVGRHSSLVDIATIRTFMSLGGLVPLPPDALVTPVTFRVRRRKLRGILTPCDATEDGSRELSGEWVVSKKLWQRLQSEWKAAHKLRDGEPVQMKKPNKERVILYLHGGAYYVSSAATHRGITISLSKFTDTRVFAVDYRLSPETRFPGSLHDAASAYFRLIEDLHIPPENVLVAGDSAGGGLALALMMYLRDNNYSLPAGAILMSPWVDLTRSCDSWDSNEPYDVISIPESGDHLDPVACYLGPFLERYLTHPYASPLFGDFKGLPPMLIQAGDAEVLRDEITLLAHKASLAGVQVQHELYEDAIHVFQSFPFLDAAHEAFVSCHMFVRTILPQVQVHSPKIINSDAEDEMEYEMDNEKTRVFGGDGMPKVFANKEEIAADTGDDETSVDTPEDETDEDPGARGVHKDSRLP</sequence>
<dbReference type="Gene3D" id="3.90.230.10">
    <property type="entry name" value="Creatinase/methionine aminopeptidase superfamily"/>
    <property type="match status" value="1"/>
</dbReference>
<feature type="active site" evidence="10">
    <location>
        <position position="964"/>
    </location>
</feature>
<keyword evidence="8 11" id="KW-0479">Metal-binding</keyword>
<dbReference type="InterPro" id="IPR036390">
    <property type="entry name" value="WH_DNA-bd_sf"/>
</dbReference>
<comment type="cofactor">
    <cofactor evidence="11">
        <name>Co(2+)</name>
        <dbReference type="ChEBI" id="CHEBI:48828"/>
    </cofactor>
    <cofactor evidence="11">
        <name>Zn(2+)</name>
        <dbReference type="ChEBI" id="CHEBI:29105"/>
    </cofactor>
    <cofactor evidence="11">
        <name>Mn(2+)</name>
        <dbReference type="ChEBI" id="CHEBI:29035"/>
    </cofactor>
    <cofactor evidence="11">
        <name>Fe(2+)</name>
        <dbReference type="ChEBI" id="CHEBI:29033"/>
    </cofactor>
    <text evidence="11">Binds 2 divalent metal cations per subunit. Has a high-affinity and a low affinity metal-binding site. The true nature of the physiological cofactor is under debate. The enzyme is active with cobalt, zinc, manganese or divalent iron ions.</text>
</comment>
<keyword evidence="6" id="KW-0963">Cytoplasm</keyword>
<dbReference type="SUPFAM" id="SSF55920">
    <property type="entry name" value="Creatinase/aminopeptidase"/>
    <property type="match status" value="1"/>
</dbReference>
<evidence type="ECO:0000256" key="12">
    <source>
        <dbReference type="SAM" id="MobiDB-lite"/>
    </source>
</evidence>
<evidence type="ECO:0000259" key="13">
    <source>
        <dbReference type="Pfam" id="PF00557"/>
    </source>
</evidence>
<evidence type="ECO:0000256" key="9">
    <source>
        <dbReference type="ARBA" id="ARBA00022801"/>
    </source>
</evidence>
<accession>A0A4Y9XQB4</accession>
<dbReference type="Gene3D" id="1.10.10.10">
    <property type="entry name" value="Winged helix-like DNA-binding domain superfamily/Winged helix DNA-binding domain"/>
    <property type="match status" value="1"/>
</dbReference>
<dbReference type="PROSITE" id="PS01173">
    <property type="entry name" value="LIPASE_GDXG_HIS"/>
    <property type="match status" value="1"/>
</dbReference>
<dbReference type="GO" id="GO:0006508">
    <property type="term" value="P:proteolysis"/>
    <property type="evidence" value="ECO:0007669"/>
    <property type="project" value="UniProtKB-KW"/>
</dbReference>
<evidence type="ECO:0000313" key="16">
    <source>
        <dbReference type="Proteomes" id="UP000298327"/>
    </source>
</evidence>
<evidence type="ECO:0000256" key="1">
    <source>
        <dbReference type="ARBA" id="ARBA00000294"/>
    </source>
</evidence>
<evidence type="ECO:0000256" key="5">
    <source>
        <dbReference type="ARBA" id="ARBA00022438"/>
    </source>
</evidence>
<dbReference type="InterPro" id="IPR013094">
    <property type="entry name" value="AB_hydrolase_3"/>
</dbReference>
<dbReference type="InterPro" id="IPR036388">
    <property type="entry name" value="WH-like_DNA-bd_sf"/>
</dbReference>
<comment type="catalytic activity">
    <reaction evidence="1 11">
        <text>Release of N-terminal amino acids, preferentially methionine, from peptides and arylamides.</text>
        <dbReference type="EC" id="3.4.11.18"/>
    </reaction>
</comment>
<dbReference type="SUPFAM" id="SSF46785">
    <property type="entry name" value="Winged helix' DNA-binding domain"/>
    <property type="match status" value="1"/>
</dbReference>
<feature type="domain" description="Alpha/beta hydrolase fold-3" evidence="14">
    <location>
        <begin position="889"/>
        <end position="1096"/>
    </location>
</feature>
<dbReference type="EC" id="3.4.11.18" evidence="11"/>
<feature type="compositionally biased region" description="Basic residues" evidence="12">
    <location>
        <begin position="282"/>
        <end position="294"/>
    </location>
</feature>
<dbReference type="InterPro" id="IPR001714">
    <property type="entry name" value="Pept_M24_MAP"/>
</dbReference>
<dbReference type="NCBIfam" id="TIGR00501">
    <property type="entry name" value="met_pdase_II"/>
    <property type="match status" value="1"/>
</dbReference>
<comment type="caution">
    <text evidence="15">The sequence shown here is derived from an EMBL/GenBank/DDBJ whole genome shotgun (WGS) entry which is preliminary data.</text>
</comment>
<dbReference type="InterPro" id="IPR002468">
    <property type="entry name" value="Pept_M24A_MAP2"/>
</dbReference>
<comment type="function">
    <text evidence="11">Cotranslationally removes the N-terminal methionine from nascent proteins. The N-terminal methionine is often cleaved when the second residue in the primary sequence is small and uncharged (Met-Ala-, Cys, Gly, Pro, Ser, Thr, or Val).</text>
</comment>
<organism evidence="15 16">
    <name type="scientific">Dentipellis fragilis</name>
    <dbReference type="NCBI Taxonomy" id="205917"/>
    <lineage>
        <taxon>Eukaryota</taxon>
        <taxon>Fungi</taxon>
        <taxon>Dikarya</taxon>
        <taxon>Basidiomycota</taxon>
        <taxon>Agaricomycotina</taxon>
        <taxon>Agaricomycetes</taxon>
        <taxon>Russulales</taxon>
        <taxon>Hericiaceae</taxon>
        <taxon>Dentipellis</taxon>
    </lineage>
</organism>
<dbReference type="InterPro" id="IPR029058">
    <property type="entry name" value="AB_hydrolase_fold"/>
</dbReference>
<dbReference type="Proteomes" id="UP000298327">
    <property type="component" value="Unassembled WGS sequence"/>
</dbReference>
<dbReference type="InterPro" id="IPR050247">
    <property type="entry name" value="Met_Aminopeptidase_Type2"/>
</dbReference>
<dbReference type="PROSITE" id="PS01174">
    <property type="entry name" value="LIPASE_GDXG_SER"/>
    <property type="match status" value="1"/>
</dbReference>
<dbReference type="GO" id="GO:0070006">
    <property type="term" value="F:metalloaminopeptidase activity"/>
    <property type="evidence" value="ECO:0007669"/>
    <property type="project" value="InterPro"/>
</dbReference>
<dbReference type="FunFam" id="3.40.50.1820:FF:000252">
    <property type="entry name" value="Related to calmodulin-dependent protein kinase"/>
    <property type="match status" value="1"/>
</dbReference>
<feature type="non-terminal residue" evidence="15">
    <location>
        <position position="1199"/>
    </location>
</feature>
<evidence type="ECO:0000256" key="6">
    <source>
        <dbReference type="ARBA" id="ARBA00022490"/>
    </source>
</evidence>
<comment type="similarity">
    <text evidence="11">Belongs to the peptidase M24A family.</text>
</comment>
<evidence type="ECO:0000256" key="3">
    <source>
        <dbReference type="ARBA" id="ARBA00001954"/>
    </source>
</evidence>
<evidence type="ECO:0000313" key="15">
    <source>
        <dbReference type="EMBL" id="TFY52330.1"/>
    </source>
</evidence>
<evidence type="ECO:0000256" key="2">
    <source>
        <dbReference type="ARBA" id="ARBA00001936"/>
    </source>
</evidence>
<evidence type="ECO:0000256" key="11">
    <source>
        <dbReference type="RuleBase" id="RU003653"/>
    </source>
</evidence>
<feature type="region of interest" description="Disordered" evidence="12">
    <location>
        <begin position="238"/>
        <end position="317"/>
    </location>
</feature>
<dbReference type="Pfam" id="PF00557">
    <property type="entry name" value="Peptidase_M24"/>
    <property type="match status" value="1"/>
</dbReference>
<comment type="similarity">
    <text evidence="4">Belongs to the 'GDXG' lipolytic enzyme family.</text>
</comment>
<comment type="cofactor">
    <cofactor evidence="3">
        <name>Fe(2+)</name>
        <dbReference type="ChEBI" id="CHEBI:29033"/>
    </cofactor>
</comment>
<dbReference type="GO" id="GO:0005737">
    <property type="term" value="C:cytoplasm"/>
    <property type="evidence" value="ECO:0007669"/>
    <property type="project" value="TreeGrafter"/>
</dbReference>
<evidence type="ECO:0000256" key="8">
    <source>
        <dbReference type="ARBA" id="ARBA00022723"/>
    </source>
</evidence>
<gene>
    <name evidence="15" type="ORF">EVG20_g10596</name>
</gene>
<dbReference type="Gene3D" id="3.40.50.1820">
    <property type="entry name" value="alpha/beta hydrolase"/>
    <property type="match status" value="1"/>
</dbReference>
<comment type="cofactor">
    <cofactor evidence="2">
        <name>Mn(2+)</name>
        <dbReference type="ChEBI" id="CHEBI:29035"/>
    </cofactor>
</comment>
<feature type="compositionally biased region" description="Acidic residues" evidence="12">
    <location>
        <begin position="257"/>
        <end position="271"/>
    </location>
</feature>
<feature type="compositionally biased region" description="Acidic residues" evidence="12">
    <location>
        <begin position="1169"/>
        <end position="1186"/>
    </location>
</feature>
<dbReference type="Pfam" id="PF07859">
    <property type="entry name" value="Abhydrolase_3"/>
    <property type="match status" value="1"/>
</dbReference>
<keyword evidence="7 11" id="KW-0645">Protease</keyword>
<dbReference type="InterPro" id="IPR033140">
    <property type="entry name" value="Lipase_GDXG_put_SER_AS"/>
</dbReference>
<keyword evidence="9" id="KW-0378">Hydrolase</keyword>
<evidence type="ECO:0000256" key="10">
    <source>
        <dbReference type="PROSITE-ProRule" id="PRU10038"/>
    </source>
</evidence>
<dbReference type="EMBL" id="SEOQ01001327">
    <property type="protein sequence ID" value="TFY52330.1"/>
    <property type="molecule type" value="Genomic_DNA"/>
</dbReference>
<dbReference type="OrthoDB" id="408631at2759"/>
<feature type="domain" description="Peptidase M24" evidence="13">
    <location>
        <begin position="365"/>
        <end position="528"/>
    </location>
</feature>